<feature type="coiled-coil region" evidence="1">
    <location>
        <begin position="69"/>
        <end position="104"/>
    </location>
</feature>
<name>A0A2P9DTH8_PLARE</name>
<evidence type="ECO:0000256" key="2">
    <source>
        <dbReference type="SAM" id="Phobius"/>
    </source>
</evidence>
<dbReference type="Proteomes" id="UP000240500">
    <property type="component" value="Unassembled WGS sequence"/>
</dbReference>
<reference evidence="4 5" key="1">
    <citation type="submission" date="2016-09" db="EMBL/GenBank/DDBJ databases">
        <authorList>
            <consortium name="Pathogen Informatics"/>
        </authorList>
    </citation>
    <scope>NUCLEOTIDE SEQUENCE [LARGE SCALE GENOMIC DNA]</scope>
</reference>
<evidence type="ECO:0000313" key="5">
    <source>
        <dbReference type="Proteomes" id="UP000240500"/>
    </source>
</evidence>
<dbReference type="Pfam" id="PF02009">
    <property type="entry name" value="RIFIN"/>
    <property type="match status" value="1"/>
</dbReference>
<dbReference type="VEuPathDB" id="PlasmoDB:PRCDC_1038800"/>
<dbReference type="EMBL" id="OFAE01000002">
    <property type="protein sequence ID" value="SOV83860.1"/>
    <property type="molecule type" value="Genomic_DNA"/>
</dbReference>
<dbReference type="AlphaFoldDB" id="A0A2P9DTH8"/>
<dbReference type="NCBIfam" id="TIGR01477">
    <property type="entry name" value="RIFIN"/>
    <property type="match status" value="1"/>
</dbReference>
<feature type="chain" id="PRO_5015129900" evidence="3">
    <location>
        <begin position="25"/>
        <end position="344"/>
    </location>
</feature>
<evidence type="ECO:0000313" key="4">
    <source>
        <dbReference type="EMBL" id="SOV83860.1"/>
    </source>
</evidence>
<keyword evidence="2" id="KW-0812">Transmembrane</keyword>
<feature type="signal peptide" evidence="3">
    <location>
        <begin position="1"/>
        <end position="24"/>
    </location>
</feature>
<protein>
    <submittedName>
        <fullName evidence="4">Rifin PIR protein, putative</fullName>
    </submittedName>
</protein>
<dbReference type="VEuPathDB" id="PlasmoDB:PRG01_0008300"/>
<sequence>MKLHYSKILLFFLTLNILVTSYHAHNKNKPSITPHDTQIYISRVLSEKDIESSIYDKDAEINSVKENFDRQTSQRFQEYEERMNEKRQKRKEEREKNIEEIIKKDKMDKSLADKIEKGCLKCGCGLGGVAASVGLFGGLGIYGWKSAALAAAKDAAAKAAGDAAGAAKVIDLIKSKFVVSTLNDQTLGSYITPNTYTDVSNIASFIDSHFRTSCLIHGAVSDEPICAFVEEQSKGAIHNSGISGWGFVSQTDVIQSHVNEIVTKAITHAVEVTKEATEEATTLITTEEIGVIDSISSSCQIAIIASVVALLIIVLVMVIIYLILRYRRKKKMKKKDQYTKLLNQ</sequence>
<gene>
    <name evidence="4" type="ORF">PRG01_0008300</name>
</gene>
<keyword evidence="3" id="KW-0732">Signal</keyword>
<evidence type="ECO:0000256" key="1">
    <source>
        <dbReference type="SAM" id="Coils"/>
    </source>
</evidence>
<accession>A0A2P9DTH8</accession>
<keyword evidence="2" id="KW-1133">Transmembrane helix</keyword>
<keyword evidence="1" id="KW-0175">Coiled coil</keyword>
<keyword evidence="2" id="KW-0472">Membrane</keyword>
<dbReference type="InterPro" id="IPR006373">
    <property type="entry name" value="VSA_Rifin"/>
</dbReference>
<evidence type="ECO:0000256" key="3">
    <source>
        <dbReference type="SAM" id="SignalP"/>
    </source>
</evidence>
<organism evidence="4 5">
    <name type="scientific">Plasmodium reichenowi</name>
    <dbReference type="NCBI Taxonomy" id="5854"/>
    <lineage>
        <taxon>Eukaryota</taxon>
        <taxon>Sar</taxon>
        <taxon>Alveolata</taxon>
        <taxon>Apicomplexa</taxon>
        <taxon>Aconoidasida</taxon>
        <taxon>Haemosporida</taxon>
        <taxon>Plasmodiidae</taxon>
        <taxon>Plasmodium</taxon>
        <taxon>Plasmodium (Laverania)</taxon>
    </lineage>
</organism>
<feature type="transmembrane region" description="Helical" evidence="2">
    <location>
        <begin position="301"/>
        <end position="324"/>
    </location>
</feature>
<proteinExistence type="predicted"/>